<dbReference type="AlphaFoldDB" id="A0A0J1HXL5"/>
<keyword evidence="1" id="KW-0472">Membrane</keyword>
<accession>A0A0J1HXL5</accession>
<keyword evidence="1" id="KW-1133">Transmembrane helix</keyword>
<comment type="caution">
    <text evidence="2">The sequence shown here is derived from an EMBL/GenBank/DDBJ whole genome shotgun (WGS) entry which is preliminary data.</text>
</comment>
<reference evidence="2 3" key="1">
    <citation type="submission" date="2015-05" db="EMBL/GenBank/DDBJ databases">
        <title>Whole genome sequence and identification of bacterial endophytes from Costus igneus.</title>
        <authorList>
            <person name="Lee Y.P."/>
            <person name="Gan H.M."/>
            <person name="Eng W."/>
            <person name="Wheatley M.S."/>
            <person name="Caraballo A."/>
            <person name="Polter S."/>
            <person name="Savka M.A."/>
            <person name="Hudson A.O."/>
        </authorList>
    </citation>
    <scope>NUCLEOTIDE SEQUENCE [LARGE SCALE GENOMIC DNA]</scope>
    <source>
        <strain evidence="2 3">RIT375</strain>
    </source>
</reference>
<evidence type="ECO:0008006" key="4">
    <source>
        <dbReference type="Google" id="ProtNLM"/>
    </source>
</evidence>
<dbReference type="EMBL" id="LDPG01000007">
    <property type="protein sequence ID" value="KLV18442.1"/>
    <property type="molecule type" value="Genomic_DNA"/>
</dbReference>
<proteinExistence type="predicted"/>
<feature type="transmembrane region" description="Helical" evidence="1">
    <location>
        <begin position="12"/>
        <end position="32"/>
    </location>
</feature>
<organism evidence="2 3">
    <name type="scientific">Bacillus anthracis</name>
    <name type="common">anthrax bacterium</name>
    <dbReference type="NCBI Taxonomy" id="1392"/>
    <lineage>
        <taxon>Bacteria</taxon>
        <taxon>Bacillati</taxon>
        <taxon>Bacillota</taxon>
        <taxon>Bacilli</taxon>
        <taxon>Bacillales</taxon>
        <taxon>Bacillaceae</taxon>
        <taxon>Bacillus</taxon>
        <taxon>Bacillus cereus group</taxon>
    </lineage>
</organism>
<dbReference type="RefSeq" id="WP_001995903.1">
    <property type="nucleotide sequence ID" value="NZ_JBCNIA010000063.1"/>
</dbReference>
<evidence type="ECO:0000313" key="2">
    <source>
        <dbReference type="EMBL" id="KLV18442.1"/>
    </source>
</evidence>
<keyword evidence="1" id="KW-0812">Transmembrane</keyword>
<evidence type="ECO:0000256" key="1">
    <source>
        <dbReference type="SAM" id="Phobius"/>
    </source>
</evidence>
<evidence type="ECO:0000313" key="3">
    <source>
        <dbReference type="Proteomes" id="UP000035904"/>
    </source>
</evidence>
<sequence length="139" mass="16122">MSETLAKGLLMTLALFFLVLVVEFIMFGAYYVKAENTASNTLKVAERLGGFQHDSAVNGKEGVNLEPYLRKQLNNNHMYPNHWSYDFTRGKVDYNKPMEILLTGEYEFHIFKILPIKWGFDPKIPINIKRTGISHVYFR</sequence>
<dbReference type="InterPro" id="IPR025469">
    <property type="entry name" value="DUF4320"/>
</dbReference>
<protein>
    <recommendedName>
        <fullName evidence="4">DUF4320 domain-containing protein</fullName>
    </recommendedName>
</protein>
<dbReference type="Pfam" id="PF14208">
    <property type="entry name" value="DUF4320"/>
    <property type="match status" value="1"/>
</dbReference>
<name>A0A0J1HXL5_BACAN</name>
<gene>
    <name evidence="2" type="ORF">ABW01_13800</name>
</gene>
<dbReference type="PATRIC" id="fig|1392.242.peg.5800"/>
<dbReference type="Proteomes" id="UP000035904">
    <property type="component" value="Unassembled WGS sequence"/>
</dbReference>